<evidence type="ECO:0000313" key="1">
    <source>
        <dbReference type="EMBL" id="KDO36336.1"/>
    </source>
</evidence>
<evidence type="ECO:0000313" key="2">
    <source>
        <dbReference type="Proteomes" id="UP000027120"/>
    </source>
</evidence>
<organism evidence="1 2">
    <name type="scientific">Citrus sinensis</name>
    <name type="common">Sweet orange</name>
    <name type="synonym">Citrus aurantium var. sinensis</name>
    <dbReference type="NCBI Taxonomy" id="2711"/>
    <lineage>
        <taxon>Eukaryota</taxon>
        <taxon>Viridiplantae</taxon>
        <taxon>Streptophyta</taxon>
        <taxon>Embryophyta</taxon>
        <taxon>Tracheophyta</taxon>
        <taxon>Spermatophyta</taxon>
        <taxon>Magnoliopsida</taxon>
        <taxon>eudicotyledons</taxon>
        <taxon>Gunneridae</taxon>
        <taxon>Pentapetalae</taxon>
        <taxon>rosids</taxon>
        <taxon>malvids</taxon>
        <taxon>Sapindales</taxon>
        <taxon>Rutaceae</taxon>
        <taxon>Aurantioideae</taxon>
        <taxon>Citrus</taxon>
    </lineage>
</organism>
<keyword evidence="2" id="KW-1185">Reference proteome</keyword>
<accession>A0A067DCH0</accession>
<dbReference type="AlphaFoldDB" id="A0A067DCH0"/>
<reference evidence="1 2" key="1">
    <citation type="submission" date="2014-04" db="EMBL/GenBank/DDBJ databases">
        <authorList>
            <consortium name="International Citrus Genome Consortium"/>
            <person name="Gmitter F."/>
            <person name="Chen C."/>
            <person name="Farmerie W."/>
            <person name="Harkins T."/>
            <person name="Desany B."/>
            <person name="Mohiuddin M."/>
            <person name="Kodira C."/>
            <person name="Borodovsky M."/>
            <person name="Lomsadze A."/>
            <person name="Burns P."/>
            <person name="Jenkins J."/>
            <person name="Prochnik S."/>
            <person name="Shu S."/>
            <person name="Chapman J."/>
            <person name="Pitluck S."/>
            <person name="Schmutz J."/>
            <person name="Rokhsar D."/>
        </authorList>
    </citation>
    <scope>NUCLEOTIDE SEQUENCE</scope>
</reference>
<gene>
    <name evidence="1" type="ORF">CISIN_1g039876mg</name>
</gene>
<dbReference type="Proteomes" id="UP000027120">
    <property type="component" value="Unassembled WGS sequence"/>
</dbReference>
<proteinExistence type="predicted"/>
<protein>
    <submittedName>
        <fullName evidence="1">Uncharacterized protein</fullName>
    </submittedName>
</protein>
<dbReference type="EMBL" id="KK794814">
    <property type="protein sequence ID" value="KDO36336.1"/>
    <property type="molecule type" value="Genomic_DNA"/>
</dbReference>
<name>A0A067DCH0_CITSI</name>
<sequence>MHLGRKWVLARKHGDHPPRPNGHRLMTMKDAQTVTVRFFSEDIVSQRRRLPSVPFQLRHEFSGKQTLKIRRPGCSMNRPAHQLSMAQAHLGF</sequence>